<organism evidence="3 4">
    <name type="scientific">Microbacterium saperdae</name>
    <dbReference type="NCBI Taxonomy" id="69368"/>
    <lineage>
        <taxon>Bacteria</taxon>
        <taxon>Bacillati</taxon>
        <taxon>Actinomycetota</taxon>
        <taxon>Actinomycetes</taxon>
        <taxon>Micrococcales</taxon>
        <taxon>Microbacteriaceae</taxon>
        <taxon>Microbacterium</taxon>
    </lineage>
</organism>
<reference evidence="3 4" key="1">
    <citation type="submission" date="2019-06" db="EMBL/GenBank/DDBJ databases">
        <title>Sequencing the genomes of 1000 actinobacteria strains.</title>
        <authorList>
            <person name="Klenk H.-P."/>
        </authorList>
    </citation>
    <scope>NUCLEOTIDE SEQUENCE [LARGE SCALE GENOMIC DNA]</scope>
    <source>
        <strain evidence="3 4">DSM 20169</strain>
    </source>
</reference>
<dbReference type="Proteomes" id="UP000317209">
    <property type="component" value="Unassembled WGS sequence"/>
</dbReference>
<feature type="transmembrane region" description="Helical" evidence="2">
    <location>
        <begin position="41"/>
        <end position="64"/>
    </location>
</feature>
<dbReference type="InterPro" id="IPR049713">
    <property type="entry name" value="Pr6Pr-like"/>
</dbReference>
<keyword evidence="2" id="KW-1133">Transmembrane helix</keyword>
<keyword evidence="2" id="KW-0472">Membrane</keyword>
<keyword evidence="2" id="KW-0812">Transmembrane</keyword>
<comment type="caution">
    <text evidence="3">The sequence shown here is derived from an EMBL/GenBank/DDBJ whole genome shotgun (WGS) entry which is preliminary data.</text>
</comment>
<evidence type="ECO:0000256" key="2">
    <source>
        <dbReference type="SAM" id="Phobius"/>
    </source>
</evidence>
<proteinExistence type="predicted"/>
<dbReference type="EMBL" id="VFOX01000002">
    <property type="protein sequence ID" value="TQL82131.1"/>
    <property type="molecule type" value="Genomic_DNA"/>
</dbReference>
<feature type="region of interest" description="Disordered" evidence="1">
    <location>
        <begin position="211"/>
        <end position="236"/>
    </location>
</feature>
<feature type="transmembrane region" description="Helical" evidence="2">
    <location>
        <begin position="180"/>
        <end position="201"/>
    </location>
</feature>
<evidence type="ECO:0000256" key="1">
    <source>
        <dbReference type="SAM" id="MobiDB-lite"/>
    </source>
</evidence>
<evidence type="ECO:0008006" key="5">
    <source>
        <dbReference type="Google" id="ProtNLM"/>
    </source>
</evidence>
<dbReference type="RefSeq" id="WP_229672988.1">
    <property type="nucleotide sequence ID" value="NZ_VFOX01000002.1"/>
</dbReference>
<evidence type="ECO:0000313" key="4">
    <source>
        <dbReference type="Proteomes" id="UP000317209"/>
    </source>
</evidence>
<sequence length="236" mass="25995">MTARTVFGLLRLSAAALCLVALIHRLAWGLASYTIASQNFFAYLTNQSNIMFVVLLAVGGVIALQRDRDPRWLTVALAMVLTWTITAGLVFALLVWQAGIRGIRIDVPWSDQVLHFWLPACTVIAWALAPGHRSVPWRVIPATLVYPVVWGVFTMVRGPLIGWYPYYFLDPRQVSGPAEFLASSGIALATFAVVATALVLISRMPVPKRLRLEEPAPPPTEELPREHALAGSTGRR</sequence>
<feature type="transmembrane region" description="Helical" evidence="2">
    <location>
        <begin position="116"/>
        <end position="132"/>
    </location>
</feature>
<protein>
    <recommendedName>
        <fullName evidence="5">FAR-17a/AIG1-like protein</fullName>
    </recommendedName>
</protein>
<feature type="transmembrane region" description="Helical" evidence="2">
    <location>
        <begin position="144"/>
        <end position="168"/>
    </location>
</feature>
<feature type="transmembrane region" description="Helical" evidence="2">
    <location>
        <begin position="76"/>
        <end position="96"/>
    </location>
</feature>
<dbReference type="AlphaFoldDB" id="A0A543BBA1"/>
<keyword evidence="4" id="KW-1185">Reference proteome</keyword>
<gene>
    <name evidence="3" type="ORF">FB560_3614</name>
</gene>
<evidence type="ECO:0000313" key="3">
    <source>
        <dbReference type="EMBL" id="TQL82131.1"/>
    </source>
</evidence>
<dbReference type="NCBIfam" id="NF038065">
    <property type="entry name" value="Pr6Pr"/>
    <property type="match status" value="1"/>
</dbReference>
<accession>A0A543BBA1</accession>
<name>A0A543BBA1_9MICO</name>